<dbReference type="PANTHER" id="PTHR42684">
    <property type="entry name" value="ADENOSYLMETHIONINE-8-AMINO-7-OXONONANOATE AMINOTRANSFERASE"/>
    <property type="match status" value="1"/>
</dbReference>
<dbReference type="InterPro" id="IPR005815">
    <property type="entry name" value="BioA"/>
</dbReference>
<feature type="binding site" evidence="7">
    <location>
        <position position="276"/>
    </location>
    <ligand>
        <name>substrate</name>
    </ligand>
</feature>
<comment type="cofactor">
    <cofactor evidence="1 7">
        <name>pyridoxal 5'-phosphate</name>
        <dbReference type="ChEBI" id="CHEBI:597326"/>
    </cofactor>
</comment>
<dbReference type="SUPFAM" id="SSF53383">
    <property type="entry name" value="PLP-dependent transferases"/>
    <property type="match status" value="1"/>
</dbReference>
<comment type="subunit">
    <text evidence="7">Homodimer.</text>
</comment>
<dbReference type="GO" id="GO:0004015">
    <property type="term" value="F:adenosylmethionine-8-amino-7-oxononanoate transaminase activity"/>
    <property type="evidence" value="ECO:0007669"/>
    <property type="project" value="UniProtKB-UniRule"/>
</dbReference>
<dbReference type="InterPro" id="IPR049704">
    <property type="entry name" value="Aminotrans_3_PPA_site"/>
</dbReference>
<feature type="binding site" evidence="7">
    <location>
        <position position="247"/>
    </location>
    <ligand>
        <name>pyridoxal 5'-phosphate</name>
        <dbReference type="ChEBI" id="CHEBI:597326"/>
    </ligand>
</feature>
<comment type="catalytic activity">
    <reaction evidence="7">
        <text>(8S)-8-amino-7-oxononanoate + S-adenosyl-L-methionine = S-adenosyl-4-methylsulfanyl-2-oxobutanoate + (7R,8S)-7,8-diammoniononanoate</text>
        <dbReference type="Rhea" id="RHEA:16861"/>
        <dbReference type="ChEBI" id="CHEBI:16490"/>
        <dbReference type="ChEBI" id="CHEBI:59789"/>
        <dbReference type="ChEBI" id="CHEBI:149468"/>
        <dbReference type="ChEBI" id="CHEBI:149469"/>
        <dbReference type="EC" id="2.6.1.62"/>
    </reaction>
</comment>
<gene>
    <name evidence="7 8" type="primary">bioA</name>
    <name evidence="8" type="ORF">NCTC949_00652</name>
</gene>
<dbReference type="EC" id="2.6.1.62" evidence="7"/>
<evidence type="ECO:0000256" key="5">
    <source>
        <dbReference type="ARBA" id="ARBA00022756"/>
    </source>
</evidence>
<feature type="binding site" evidence="7">
    <location>
        <position position="55"/>
    </location>
    <ligand>
        <name>substrate</name>
    </ligand>
</feature>
<keyword evidence="6 7" id="KW-0663">Pyridoxal phosphate</keyword>
<dbReference type="InterPro" id="IPR005814">
    <property type="entry name" value="Aminotrans_3"/>
</dbReference>
<accession>A0AB38VTM2</accession>
<feature type="binding site" evidence="7">
    <location>
        <position position="310"/>
    </location>
    <ligand>
        <name>substrate</name>
    </ligand>
</feature>
<keyword evidence="5 7" id="KW-0093">Biotin biosynthesis</keyword>
<dbReference type="Gene3D" id="3.90.1150.10">
    <property type="entry name" value="Aspartate Aminotransferase, domain 1"/>
    <property type="match status" value="1"/>
</dbReference>
<dbReference type="Proteomes" id="UP000271380">
    <property type="component" value="Chromosome"/>
</dbReference>
<keyword evidence="3 7" id="KW-0808">Transferase</keyword>
<dbReference type="InterPro" id="IPR015421">
    <property type="entry name" value="PyrdxlP-dep_Trfase_major"/>
</dbReference>
<dbReference type="PIRSF" id="PIRSF000521">
    <property type="entry name" value="Transaminase_4ab_Lys_Orn"/>
    <property type="match status" value="1"/>
</dbReference>
<feature type="site" description="Participates in the substrate recognition with KAPA and in a stacking interaction with the adenine ring of SAM" evidence="7">
    <location>
        <position position="16"/>
    </location>
</feature>
<dbReference type="GO" id="GO:0009102">
    <property type="term" value="P:biotin biosynthetic process"/>
    <property type="evidence" value="ECO:0007669"/>
    <property type="project" value="UniProtKB-UniRule"/>
</dbReference>
<dbReference type="RefSeq" id="WP_126316447.1">
    <property type="nucleotide sequence ID" value="NZ_LR134377.1"/>
</dbReference>
<evidence type="ECO:0000313" key="8">
    <source>
        <dbReference type="EMBL" id="VEH05520.1"/>
    </source>
</evidence>
<evidence type="ECO:0000256" key="3">
    <source>
        <dbReference type="ARBA" id="ARBA00022679"/>
    </source>
</evidence>
<comment type="pathway">
    <text evidence="7">Cofactor biosynthesis; biotin biosynthesis; 7,8-diaminononanoate from 8-amino-7-oxononanoate (SAM route): step 1/1.</text>
</comment>
<evidence type="ECO:0000256" key="2">
    <source>
        <dbReference type="ARBA" id="ARBA00022576"/>
    </source>
</evidence>
<dbReference type="InterPro" id="IPR015424">
    <property type="entry name" value="PyrdxlP-dep_Trfase"/>
</dbReference>
<dbReference type="PANTHER" id="PTHR42684:SF17">
    <property type="entry name" value="ADENOSYLMETHIONINE-8-AMINO-7-OXONONANOATE AMINOTRANSFERASE"/>
    <property type="match status" value="1"/>
</dbReference>
<dbReference type="NCBIfam" id="NF004624">
    <property type="entry name" value="PRK05964.1"/>
    <property type="match status" value="1"/>
</dbReference>
<dbReference type="InterPro" id="IPR015422">
    <property type="entry name" value="PyrdxlP-dep_Trfase_small"/>
</dbReference>
<keyword evidence="7" id="KW-0963">Cytoplasm</keyword>
<evidence type="ECO:0000256" key="7">
    <source>
        <dbReference type="HAMAP-Rule" id="MF_00834"/>
    </source>
</evidence>
<proteinExistence type="inferred from homology"/>
<dbReference type="GO" id="GO:0005737">
    <property type="term" value="C:cytoplasm"/>
    <property type="evidence" value="ECO:0007669"/>
    <property type="project" value="UniProtKB-SubCell"/>
</dbReference>
<keyword evidence="4 7" id="KW-0949">S-adenosyl-L-methionine</keyword>
<comment type="similarity">
    <text evidence="7">Belongs to the class-III pyridoxal-phosphate-dependent aminotransferase family. BioA subfamily.</text>
</comment>
<organism evidence="8 9">
    <name type="scientific">Corynebacterium kutscheri</name>
    <dbReference type="NCBI Taxonomy" id="35755"/>
    <lineage>
        <taxon>Bacteria</taxon>
        <taxon>Bacillati</taxon>
        <taxon>Actinomycetota</taxon>
        <taxon>Actinomycetes</taxon>
        <taxon>Mycobacteriales</taxon>
        <taxon>Corynebacteriaceae</taxon>
        <taxon>Corynebacterium</taxon>
    </lineage>
</organism>
<dbReference type="FunFam" id="3.40.640.10:FF:000004">
    <property type="entry name" value="Acetylornithine aminotransferase"/>
    <property type="match status" value="1"/>
</dbReference>
<dbReference type="NCBIfam" id="TIGR00508">
    <property type="entry name" value="bioA"/>
    <property type="match status" value="1"/>
</dbReference>
<dbReference type="EMBL" id="LR134377">
    <property type="protein sequence ID" value="VEH05520.1"/>
    <property type="molecule type" value="Genomic_DNA"/>
</dbReference>
<comment type="function">
    <text evidence="7">Catalyzes the transfer of the alpha-amino group from S-adenosyl-L-methionine (SAM) to 7-keto-8-aminopelargonic acid (KAPA) to form 7,8-diaminopelargonic acid (DAPA). It is the only aminotransferase known to utilize SAM as an amino donor.</text>
</comment>
<evidence type="ECO:0000256" key="4">
    <source>
        <dbReference type="ARBA" id="ARBA00022691"/>
    </source>
</evidence>
<feature type="binding site" evidence="7">
    <location>
        <begin position="115"/>
        <end position="116"/>
    </location>
    <ligand>
        <name>pyridoxal 5'-phosphate</name>
        <dbReference type="ChEBI" id="CHEBI:597326"/>
    </ligand>
</feature>
<evidence type="ECO:0000313" key="9">
    <source>
        <dbReference type="Proteomes" id="UP000271380"/>
    </source>
</evidence>
<feature type="binding site" evidence="7">
    <location>
        <begin position="311"/>
        <end position="312"/>
    </location>
    <ligand>
        <name>pyridoxal 5'-phosphate</name>
        <dbReference type="ChEBI" id="CHEBI:597326"/>
    </ligand>
</feature>
<evidence type="ECO:0000256" key="6">
    <source>
        <dbReference type="ARBA" id="ARBA00022898"/>
    </source>
</evidence>
<sequence>MLNYIAYDQAHIWHPYSPSPAAIDPLLVTANEGAYLTIVDKQGGSHQVIDAMSSWWSAAFGHRHPQLVATAHNQIDTLSHVMFGGLTHPPAVHAAQRLLELSPAGLAKVFFADSGSVAVEVALKMCLHYQRGIGHPERTTFLTWRKGYHGDTFATMSLCDPDTGMHSLWTQQLTPTIFAPAPPAHGASEEAIDCYLAEVAELITDKVAGIIVEPIVQGAGGMRFHDAAVLRGMHQLCKNQGLVFIADEIATGFYRTGKTFACEHAGITPDILCVGKALTGGMLSFAATLCTNEIAHGINAPASGGALMHGPTFMANPLAASIAAATLELVATGDWADKVAAIAAQLKQELAPLKDLDQVNEVRVLGAIGVVELKNTVDMATAYQVALSHKVWLRPFGKLLYTMPPFICTPEEIHHICTAITTIVQEH</sequence>
<evidence type="ECO:0000256" key="1">
    <source>
        <dbReference type="ARBA" id="ARBA00001933"/>
    </source>
</evidence>
<feature type="binding site" evidence="7">
    <location>
        <position position="148"/>
    </location>
    <ligand>
        <name>substrate</name>
    </ligand>
</feature>
<dbReference type="PROSITE" id="PS00600">
    <property type="entry name" value="AA_TRANSFER_CLASS_3"/>
    <property type="match status" value="1"/>
</dbReference>
<feature type="modified residue" description="N6-(pyridoxal phosphate)lysine" evidence="7">
    <location>
        <position position="276"/>
    </location>
</feature>
<feature type="binding site" evidence="7">
    <location>
        <position position="394"/>
    </location>
    <ligand>
        <name>substrate</name>
    </ligand>
</feature>
<protein>
    <recommendedName>
        <fullName evidence="7">Adenosylmethionine-8-amino-7-oxononanoate aminotransferase</fullName>
        <ecNumber evidence="7">2.6.1.62</ecNumber>
    </recommendedName>
    <alternativeName>
        <fullName evidence="7">7,8-diamino-pelargonic acid aminotransferase</fullName>
        <shortName evidence="7">DAPA AT</shortName>
        <shortName evidence="7">DAPA aminotransferase</shortName>
    </alternativeName>
    <alternativeName>
        <fullName evidence="7">7,8-diaminononanoate synthase</fullName>
        <shortName evidence="7">DANS</shortName>
    </alternativeName>
    <alternativeName>
        <fullName evidence="7">Diaminopelargonic acid synthase</fullName>
    </alternativeName>
</protein>
<keyword evidence="2 7" id="KW-0032">Aminotransferase</keyword>
<dbReference type="CDD" id="cd00610">
    <property type="entry name" value="OAT_like"/>
    <property type="match status" value="1"/>
</dbReference>
<dbReference type="HAMAP" id="MF_00834">
    <property type="entry name" value="BioA"/>
    <property type="match status" value="1"/>
</dbReference>
<dbReference type="GO" id="GO:0030170">
    <property type="term" value="F:pyridoxal phosphate binding"/>
    <property type="evidence" value="ECO:0007669"/>
    <property type="project" value="UniProtKB-UniRule"/>
</dbReference>
<reference evidence="8 9" key="1">
    <citation type="submission" date="2018-12" db="EMBL/GenBank/DDBJ databases">
        <authorList>
            <consortium name="Pathogen Informatics"/>
        </authorList>
    </citation>
    <scope>NUCLEOTIDE SEQUENCE [LARGE SCALE GENOMIC DNA]</scope>
    <source>
        <strain evidence="8 9">NCTC949</strain>
    </source>
</reference>
<dbReference type="Gene3D" id="3.40.640.10">
    <property type="entry name" value="Type I PLP-dependent aspartate aminotransferase-like (Major domain)"/>
    <property type="match status" value="1"/>
</dbReference>
<dbReference type="AlphaFoldDB" id="A0AB38VTM2"/>
<dbReference type="Pfam" id="PF00202">
    <property type="entry name" value="Aminotran_3"/>
    <property type="match status" value="1"/>
</dbReference>
<comment type="subcellular location">
    <subcellularLocation>
        <location evidence="7">Cytoplasm</location>
    </subcellularLocation>
</comment>
<name>A0AB38VTM2_9CORY</name>